<dbReference type="PROSITE" id="PS01211">
    <property type="entry name" value="UPF0001"/>
    <property type="match status" value="1"/>
</dbReference>
<sequence length="429" mass="47376">MNDIAHNLAQVRDKISGAAARCGRAPEEVTLLAVSKTKPASAIEEAIAAGQRAFGENYVQEGVEKINHFQQAGVSGLQWHFIGPLQSNKSRLVAEHFDWCHTVDRLKIATRLNEQRPAHLPPLKVLIQINISDEQSKSGIPLEALDGLAAEIAELPHLELRGLMAIPAPESEYVRQFAVARQMAVAFARLKTRYPTVDTLSLGMSDDMEAAIAAGSTMVRIGTAIFGAPRLQQIIRNLRNAMKTLTFLLSTVIELYTMVVLLRVWMQWARCDFYNPFSQFVVKATQPIVGPLRRIIPAMGPIDSASLLVAFILCVIKAIVLFMVITFQPIIWISALLILLKTIGSLIFWVLLLMAIMSWVSQGRSPVEYVLMQLADPLLRPIRNLLPSMGGIDFSPMVLVLLLYVINMGIAEVLQATGNVLLPGLWMAL</sequence>
<feature type="modified residue" description="N6-(pyridoxal phosphate)lysine" evidence="2">
    <location>
        <position position="36"/>
    </location>
</feature>
<dbReference type="PANTHER" id="PTHR10146:SF14">
    <property type="entry name" value="PYRIDOXAL PHOSPHATE HOMEOSTASIS PROTEIN"/>
    <property type="match status" value="1"/>
</dbReference>
<evidence type="ECO:0000256" key="2">
    <source>
        <dbReference type="HAMAP-Rule" id="MF_02087"/>
    </source>
</evidence>
<dbReference type="GO" id="GO:0030170">
    <property type="term" value="F:pyridoxal phosphate binding"/>
    <property type="evidence" value="ECO:0007669"/>
    <property type="project" value="UniProtKB-UniRule"/>
</dbReference>
<dbReference type="NCBIfam" id="TIGR00044">
    <property type="entry name" value="YggS family pyridoxal phosphate-dependent enzyme"/>
    <property type="match status" value="1"/>
</dbReference>
<evidence type="ECO:0000256" key="3">
    <source>
        <dbReference type="SAM" id="Phobius"/>
    </source>
</evidence>
<protein>
    <recommendedName>
        <fullName evidence="2">Pyridoxal phosphate homeostasis protein</fullName>
        <shortName evidence="2">PLP homeostasis protein</shortName>
    </recommendedName>
</protein>
<comment type="subunit">
    <text evidence="2">Monomer.</text>
</comment>
<dbReference type="Pfam" id="PF01168">
    <property type="entry name" value="Ala_racemase_N"/>
    <property type="match status" value="1"/>
</dbReference>
<organism evidence="5 6">
    <name type="scientific">Klebsiella pneumoniae</name>
    <dbReference type="NCBI Taxonomy" id="573"/>
    <lineage>
        <taxon>Bacteria</taxon>
        <taxon>Pseudomonadati</taxon>
        <taxon>Pseudomonadota</taxon>
        <taxon>Gammaproteobacteria</taxon>
        <taxon>Enterobacterales</taxon>
        <taxon>Enterobacteriaceae</taxon>
        <taxon>Klebsiella/Raoultella group</taxon>
        <taxon>Klebsiella</taxon>
        <taxon>Klebsiella pneumoniae complex</taxon>
    </lineage>
</organism>
<evidence type="ECO:0000313" key="5">
    <source>
        <dbReference type="EMBL" id="STV02794.1"/>
    </source>
</evidence>
<comment type="similarity">
    <text evidence="2">Belongs to the pyridoxal phosphate-binding protein YggS/PROSC family.</text>
</comment>
<accession>A0A378A9Z4</accession>
<feature type="domain" description="Alanine racemase N-terminal" evidence="4">
    <location>
        <begin position="8"/>
        <end position="228"/>
    </location>
</feature>
<proteinExistence type="inferred from homology"/>
<keyword evidence="1 2" id="KW-0663">Pyridoxal phosphate</keyword>
<dbReference type="Pfam" id="PF02325">
    <property type="entry name" value="CCB3_YggT"/>
    <property type="match status" value="2"/>
</dbReference>
<dbReference type="CDD" id="cd06824">
    <property type="entry name" value="PLPDE_III_Yggs_like"/>
    <property type="match status" value="1"/>
</dbReference>
<dbReference type="EMBL" id="UGMD01000002">
    <property type="protein sequence ID" value="STV02794.1"/>
    <property type="molecule type" value="Genomic_DNA"/>
</dbReference>
<dbReference type="PANTHER" id="PTHR10146">
    <property type="entry name" value="PROLINE SYNTHETASE CO-TRANSCRIBED BACTERIAL HOMOLOG PROTEIN"/>
    <property type="match status" value="1"/>
</dbReference>
<dbReference type="SUPFAM" id="SSF51419">
    <property type="entry name" value="PLP-binding barrel"/>
    <property type="match status" value="1"/>
</dbReference>
<evidence type="ECO:0000259" key="4">
    <source>
        <dbReference type="Pfam" id="PF01168"/>
    </source>
</evidence>
<dbReference type="InterPro" id="IPR003425">
    <property type="entry name" value="CCB3/YggT"/>
</dbReference>
<feature type="transmembrane region" description="Helical" evidence="3">
    <location>
        <begin position="307"/>
        <end position="339"/>
    </location>
</feature>
<dbReference type="GO" id="GO:0016020">
    <property type="term" value="C:membrane"/>
    <property type="evidence" value="ECO:0007669"/>
    <property type="project" value="InterPro"/>
</dbReference>
<name>A0A378A9Z4_KLEPN</name>
<keyword evidence="3" id="KW-0472">Membrane</keyword>
<dbReference type="FunFam" id="3.20.20.10:FF:000004">
    <property type="entry name" value="Pyridoxal phosphate homeostasis protein"/>
    <property type="match status" value="1"/>
</dbReference>
<feature type="transmembrane region" description="Helical" evidence="3">
    <location>
        <begin position="245"/>
        <end position="266"/>
    </location>
</feature>
<dbReference type="Proteomes" id="UP000255192">
    <property type="component" value="Unassembled WGS sequence"/>
</dbReference>
<feature type="transmembrane region" description="Helical" evidence="3">
    <location>
        <begin position="385"/>
        <end position="406"/>
    </location>
</feature>
<dbReference type="HAMAP" id="MF_02087">
    <property type="entry name" value="PLP_homeostasis"/>
    <property type="match status" value="1"/>
</dbReference>
<evidence type="ECO:0000256" key="1">
    <source>
        <dbReference type="ARBA" id="ARBA00022898"/>
    </source>
</evidence>
<comment type="function">
    <text evidence="2">Pyridoxal 5'-phosphate (PLP)-binding protein, which is involved in PLP homeostasis.</text>
</comment>
<dbReference type="InterPro" id="IPR011078">
    <property type="entry name" value="PyrdxlP_homeostasis"/>
</dbReference>
<dbReference type="AlphaFoldDB" id="A0A378A9Z4"/>
<dbReference type="Gene3D" id="3.20.20.10">
    <property type="entry name" value="Alanine racemase"/>
    <property type="match status" value="1"/>
</dbReference>
<gene>
    <name evidence="5" type="primary">yggS</name>
    <name evidence="5" type="ORF">NCTC204_02999</name>
</gene>
<dbReference type="InterPro" id="IPR001608">
    <property type="entry name" value="Ala_racemase_N"/>
</dbReference>
<evidence type="ECO:0000313" key="6">
    <source>
        <dbReference type="Proteomes" id="UP000255192"/>
    </source>
</evidence>
<dbReference type="InterPro" id="IPR029066">
    <property type="entry name" value="PLP-binding_barrel"/>
</dbReference>
<reference evidence="5 6" key="1">
    <citation type="submission" date="2018-06" db="EMBL/GenBank/DDBJ databases">
        <authorList>
            <consortium name="Pathogen Informatics"/>
            <person name="Doyle S."/>
        </authorList>
    </citation>
    <scope>NUCLEOTIDE SEQUENCE [LARGE SCALE GENOMIC DNA]</scope>
    <source>
        <strain evidence="5 6">NCTC204</strain>
    </source>
</reference>
<keyword evidence="3" id="KW-1133">Transmembrane helix</keyword>
<keyword evidence="3" id="KW-0812">Transmembrane</keyword>